<dbReference type="CDD" id="cd05327">
    <property type="entry name" value="retinol-DH_like_SDR_c_like"/>
    <property type="match status" value="1"/>
</dbReference>
<gene>
    <name evidence="3" type="ORF">E0H73_07325</name>
</gene>
<organism evidence="3 4">
    <name type="scientific">Kribbella pittospori</name>
    <dbReference type="NCBI Taxonomy" id="722689"/>
    <lineage>
        <taxon>Bacteria</taxon>
        <taxon>Bacillati</taxon>
        <taxon>Actinomycetota</taxon>
        <taxon>Actinomycetes</taxon>
        <taxon>Propionibacteriales</taxon>
        <taxon>Kribbellaceae</taxon>
        <taxon>Kribbella</taxon>
    </lineage>
</organism>
<dbReference type="Gene3D" id="3.40.50.720">
    <property type="entry name" value="NAD(P)-binding Rossmann-like Domain"/>
    <property type="match status" value="1"/>
</dbReference>
<proteinExistence type="inferred from homology"/>
<dbReference type="PANTHER" id="PTHR24320:SF148">
    <property type="entry name" value="NAD(P)-BINDING ROSSMANN-FOLD SUPERFAMILY PROTEIN"/>
    <property type="match status" value="1"/>
</dbReference>
<dbReference type="SUPFAM" id="SSF51735">
    <property type="entry name" value="NAD(P)-binding Rossmann-fold domains"/>
    <property type="match status" value="1"/>
</dbReference>
<dbReference type="GO" id="GO:0016491">
    <property type="term" value="F:oxidoreductase activity"/>
    <property type="evidence" value="ECO:0007669"/>
    <property type="project" value="UniProtKB-KW"/>
</dbReference>
<protein>
    <submittedName>
        <fullName evidence="3">SDR family NAD(P)-dependent oxidoreductase</fullName>
    </submittedName>
</protein>
<sequence>MARWTAADVPDQSGRIAVVTGANAGLGLETARVLAARGATVVLACRDTAKAEAIPGACVVELDLASLASIRAAAETIRSTCPRLDLLINNAGVMNVPFQHTEDGFELTFGTNHLGHFAFTGLLLEQLLRTAGSRVVTVTSNAHRRGRLDVDQEYDAGAAYDRSKLANLLFAYELQHRLEAVGGTTASLAAHPGNARTDLWRTSSRLERVLIGRALRPVNFWLAQDARRGALPQLRAATDKSARGGECYGPDGWFQYAGSPVKVRTSPSSYDREAAKRLWTLSEQLTEVSYPVTA</sequence>
<accession>A0A4V2MBS0</accession>
<evidence type="ECO:0000256" key="1">
    <source>
        <dbReference type="ARBA" id="ARBA00006484"/>
    </source>
</evidence>
<dbReference type="InterPro" id="IPR036291">
    <property type="entry name" value="NAD(P)-bd_dom_sf"/>
</dbReference>
<reference evidence="3 4" key="1">
    <citation type="submission" date="2019-02" db="EMBL/GenBank/DDBJ databases">
        <title>Kribbella capetownensis sp. nov. and Kribbella speibonae sp. nov., isolated from soil.</title>
        <authorList>
            <person name="Curtis S.M."/>
            <person name="Norton I."/>
            <person name="Everest G.J."/>
            <person name="Meyers P.R."/>
        </authorList>
    </citation>
    <scope>NUCLEOTIDE SEQUENCE [LARGE SCALE GENOMIC DNA]</scope>
    <source>
        <strain evidence="3 4">NRRL B-24813</strain>
    </source>
</reference>
<dbReference type="Proteomes" id="UP000291144">
    <property type="component" value="Unassembled WGS sequence"/>
</dbReference>
<name>A0A4V2MBS0_9ACTN</name>
<evidence type="ECO:0000313" key="3">
    <source>
        <dbReference type="EMBL" id="TCC64222.1"/>
    </source>
</evidence>
<comment type="similarity">
    <text evidence="1">Belongs to the short-chain dehydrogenases/reductases (SDR) family.</text>
</comment>
<dbReference type="OrthoDB" id="4577644at2"/>
<keyword evidence="4" id="KW-1185">Reference proteome</keyword>
<dbReference type="NCBIfam" id="NF004846">
    <property type="entry name" value="PRK06197.1"/>
    <property type="match status" value="1"/>
</dbReference>
<keyword evidence="2" id="KW-0560">Oxidoreductase</keyword>
<dbReference type="AlphaFoldDB" id="A0A4V2MBS0"/>
<dbReference type="PRINTS" id="PR00081">
    <property type="entry name" value="GDHRDH"/>
</dbReference>
<dbReference type="EMBL" id="SJKB01000002">
    <property type="protein sequence ID" value="TCC64222.1"/>
    <property type="molecule type" value="Genomic_DNA"/>
</dbReference>
<evidence type="ECO:0000313" key="4">
    <source>
        <dbReference type="Proteomes" id="UP000291144"/>
    </source>
</evidence>
<dbReference type="PANTHER" id="PTHR24320">
    <property type="entry name" value="RETINOL DEHYDROGENASE"/>
    <property type="match status" value="1"/>
</dbReference>
<dbReference type="InterPro" id="IPR002347">
    <property type="entry name" value="SDR_fam"/>
</dbReference>
<dbReference type="Pfam" id="PF00106">
    <property type="entry name" value="adh_short"/>
    <property type="match status" value="1"/>
</dbReference>
<dbReference type="RefSeq" id="WP_131352727.1">
    <property type="nucleotide sequence ID" value="NZ_SJKB01000002.1"/>
</dbReference>
<comment type="caution">
    <text evidence="3">The sequence shown here is derived from an EMBL/GenBank/DDBJ whole genome shotgun (WGS) entry which is preliminary data.</text>
</comment>
<evidence type="ECO:0000256" key="2">
    <source>
        <dbReference type="ARBA" id="ARBA00023002"/>
    </source>
</evidence>